<sequence length="164" mass="18359">MCWLSNKVDLTPALNWGYISFWPINARYIITLRAFNVPENEIAYVALTMANTATIGYFMMLWLVGITGFSAVRDRFGRPLSDTLPENRWKLALGAAFFLIAPLCLNFSDGTGWHAFSVRNPITVGLAKLDLGVCFAFGIASFALCLLVDETIYRIKGRVKETLH</sequence>
<feature type="transmembrane region" description="Helical" evidence="1">
    <location>
        <begin position="42"/>
        <end position="69"/>
    </location>
</feature>
<evidence type="ECO:0000313" key="3">
    <source>
        <dbReference type="Proteomes" id="UP000241444"/>
    </source>
</evidence>
<feature type="transmembrane region" description="Helical" evidence="1">
    <location>
        <begin position="128"/>
        <end position="148"/>
    </location>
</feature>
<name>A0A2P7BJQ8_9HYPH</name>
<dbReference type="EMBL" id="PGGO01000014">
    <property type="protein sequence ID" value="PSH66696.1"/>
    <property type="molecule type" value="Genomic_DNA"/>
</dbReference>
<keyword evidence="3" id="KW-1185">Reference proteome</keyword>
<comment type="caution">
    <text evidence="2">The sequence shown here is derived from an EMBL/GenBank/DDBJ whole genome shotgun (WGS) entry which is preliminary data.</text>
</comment>
<keyword evidence="1" id="KW-0472">Membrane</keyword>
<organism evidence="2 3">
    <name type="scientific">Phyllobacterium brassicacearum</name>
    <dbReference type="NCBI Taxonomy" id="314235"/>
    <lineage>
        <taxon>Bacteria</taxon>
        <taxon>Pseudomonadati</taxon>
        <taxon>Pseudomonadota</taxon>
        <taxon>Alphaproteobacteria</taxon>
        <taxon>Hyphomicrobiales</taxon>
        <taxon>Phyllobacteriaceae</taxon>
        <taxon>Phyllobacterium</taxon>
    </lineage>
</organism>
<dbReference type="Proteomes" id="UP000241444">
    <property type="component" value="Unassembled WGS sequence"/>
</dbReference>
<evidence type="ECO:0000313" key="2">
    <source>
        <dbReference type="EMBL" id="PSH66696.1"/>
    </source>
</evidence>
<feature type="transmembrane region" description="Helical" evidence="1">
    <location>
        <begin position="89"/>
        <end position="108"/>
    </location>
</feature>
<proteinExistence type="predicted"/>
<dbReference type="AlphaFoldDB" id="A0A2P7BJQ8"/>
<evidence type="ECO:0000256" key="1">
    <source>
        <dbReference type="SAM" id="Phobius"/>
    </source>
</evidence>
<keyword evidence="1" id="KW-0812">Transmembrane</keyword>
<keyword evidence="1" id="KW-1133">Transmembrane helix</keyword>
<reference evidence="3" key="1">
    <citation type="submission" date="2017-11" db="EMBL/GenBank/DDBJ databases">
        <authorList>
            <person name="Kuznetsova I."/>
            <person name="Sazanova A."/>
            <person name="Chirak E."/>
            <person name="Safronova V."/>
            <person name="Willems A."/>
        </authorList>
    </citation>
    <scope>NUCLEOTIDE SEQUENCE [LARGE SCALE GENOMIC DNA]</scope>
    <source>
        <strain evidence="3">STM 196</strain>
    </source>
</reference>
<protein>
    <submittedName>
        <fullName evidence="2">Uncharacterized protein</fullName>
    </submittedName>
</protein>
<gene>
    <name evidence="2" type="ORF">CU102_17970</name>
</gene>
<accession>A0A2P7BJQ8</accession>